<evidence type="ECO:0000313" key="2">
    <source>
        <dbReference type="Proteomes" id="UP000765509"/>
    </source>
</evidence>
<dbReference type="Proteomes" id="UP000765509">
    <property type="component" value="Unassembled WGS sequence"/>
</dbReference>
<keyword evidence="2" id="KW-1185">Reference proteome</keyword>
<accession>A0A9Q3FHA2</accession>
<sequence length="128" mass="13884">MPGQAADTSHTTIIMLVQAHNNSNNSPSDNSHANPDACAGSQKFKQLLTPVQALENSHANAYACAGSANSQNSLRLCRLPTIHKKILMLLKVPNNSNNSLRWCRLPTIHTQILPLVKAPNNSNNSIHD</sequence>
<name>A0A9Q3FHA2_9BASI</name>
<comment type="caution">
    <text evidence="1">The sequence shown here is derived from an EMBL/GenBank/DDBJ whole genome shotgun (WGS) entry which is preliminary data.</text>
</comment>
<evidence type="ECO:0000313" key="1">
    <source>
        <dbReference type="EMBL" id="MBW0537898.1"/>
    </source>
</evidence>
<organism evidence="1 2">
    <name type="scientific">Austropuccinia psidii MF-1</name>
    <dbReference type="NCBI Taxonomy" id="1389203"/>
    <lineage>
        <taxon>Eukaryota</taxon>
        <taxon>Fungi</taxon>
        <taxon>Dikarya</taxon>
        <taxon>Basidiomycota</taxon>
        <taxon>Pucciniomycotina</taxon>
        <taxon>Pucciniomycetes</taxon>
        <taxon>Pucciniales</taxon>
        <taxon>Sphaerophragmiaceae</taxon>
        <taxon>Austropuccinia</taxon>
    </lineage>
</organism>
<reference evidence="1" key="1">
    <citation type="submission" date="2021-03" db="EMBL/GenBank/DDBJ databases">
        <title>Draft genome sequence of rust myrtle Austropuccinia psidii MF-1, a brazilian biotype.</title>
        <authorList>
            <person name="Quecine M.C."/>
            <person name="Pachon D.M.R."/>
            <person name="Bonatelli M.L."/>
            <person name="Correr F.H."/>
            <person name="Franceschini L.M."/>
            <person name="Leite T.F."/>
            <person name="Margarido G.R.A."/>
            <person name="Almeida C.A."/>
            <person name="Ferrarezi J.A."/>
            <person name="Labate C.A."/>
        </authorList>
    </citation>
    <scope>NUCLEOTIDE SEQUENCE</scope>
    <source>
        <strain evidence="1">MF-1</strain>
    </source>
</reference>
<proteinExistence type="predicted"/>
<dbReference type="AlphaFoldDB" id="A0A9Q3FHA2"/>
<dbReference type="EMBL" id="AVOT02042497">
    <property type="protein sequence ID" value="MBW0537898.1"/>
    <property type="molecule type" value="Genomic_DNA"/>
</dbReference>
<gene>
    <name evidence="1" type="ORF">O181_077613</name>
</gene>
<protein>
    <submittedName>
        <fullName evidence="1">Uncharacterized protein</fullName>
    </submittedName>
</protein>